<dbReference type="Proteomes" id="UP000605361">
    <property type="component" value="Unassembled WGS sequence"/>
</dbReference>
<proteinExistence type="predicted"/>
<reference evidence="1" key="1">
    <citation type="submission" date="2020-11" db="EMBL/GenBank/DDBJ databases">
        <title>Whole-genome analyses of Nonomuraea sp. K274.</title>
        <authorList>
            <person name="Veyisoglu A."/>
        </authorList>
    </citation>
    <scope>NUCLEOTIDE SEQUENCE</scope>
    <source>
        <strain evidence="1">K274</strain>
    </source>
</reference>
<name>A0A931EXK8_9ACTN</name>
<dbReference type="AlphaFoldDB" id="A0A931EXK8"/>
<sequence length="275" mass="30238">MTGFPPLDTSAPLYMTPPSTEAIQHHISAGRLGAITTPAQGNRMREGWWWCADNGVFGGAYPGHEAFLTWLRSMRHLAPWCLFVVAPDVVGDAFRSISRSYEMLGRIRDLGFPVALVAQDRMEFCDFWDWDDFDALFVGGSTAWKLSDAAGNLARVARSIGKHVHVGRVSSLLRSRIARDLHHAHTIDGTYITRAPDKNLARVLAWRRAMLAELRAGLPAGALPLDLRPAVARDLDPYDGAYQAGWDAEAAARIASLRRAALTVPEQLDLLSPVA</sequence>
<organism evidence="1 2">
    <name type="scientific">Nonomuraea cypriaca</name>
    <dbReference type="NCBI Taxonomy" id="1187855"/>
    <lineage>
        <taxon>Bacteria</taxon>
        <taxon>Bacillati</taxon>
        <taxon>Actinomycetota</taxon>
        <taxon>Actinomycetes</taxon>
        <taxon>Streptosporangiales</taxon>
        <taxon>Streptosporangiaceae</taxon>
        <taxon>Nonomuraea</taxon>
    </lineage>
</organism>
<comment type="caution">
    <text evidence="1">The sequence shown here is derived from an EMBL/GenBank/DDBJ whole genome shotgun (WGS) entry which is preliminary data.</text>
</comment>
<dbReference type="RefSeq" id="WP_195895327.1">
    <property type="nucleotide sequence ID" value="NZ_JADOGI010000026.1"/>
</dbReference>
<accession>A0A931EXK8</accession>
<dbReference type="EMBL" id="JADOGI010000026">
    <property type="protein sequence ID" value="MBF8186350.1"/>
    <property type="molecule type" value="Genomic_DNA"/>
</dbReference>
<keyword evidence="2" id="KW-1185">Reference proteome</keyword>
<gene>
    <name evidence="1" type="ORF">ITP53_11430</name>
</gene>
<evidence type="ECO:0000313" key="1">
    <source>
        <dbReference type="EMBL" id="MBF8186350.1"/>
    </source>
</evidence>
<protein>
    <submittedName>
        <fullName evidence="1">Uncharacterized protein</fullName>
    </submittedName>
</protein>
<evidence type="ECO:0000313" key="2">
    <source>
        <dbReference type="Proteomes" id="UP000605361"/>
    </source>
</evidence>